<evidence type="ECO:0000313" key="2">
    <source>
        <dbReference type="EMBL" id="MFC0272361.1"/>
    </source>
</evidence>
<dbReference type="InterPro" id="IPR036291">
    <property type="entry name" value="NAD(P)-bd_dom_sf"/>
</dbReference>
<name>A0ABV6GG27_9BACI</name>
<reference evidence="2 3" key="1">
    <citation type="submission" date="2024-09" db="EMBL/GenBank/DDBJ databases">
        <authorList>
            <person name="Sun Q."/>
            <person name="Mori K."/>
        </authorList>
    </citation>
    <scope>NUCLEOTIDE SEQUENCE [LARGE SCALE GENOMIC DNA]</scope>
    <source>
        <strain evidence="2 3">CCM 7228</strain>
    </source>
</reference>
<dbReference type="Proteomes" id="UP001589854">
    <property type="component" value="Unassembled WGS sequence"/>
</dbReference>
<dbReference type="SUPFAM" id="SSF51735">
    <property type="entry name" value="NAD(P)-binding Rossmann-fold domains"/>
    <property type="match status" value="1"/>
</dbReference>
<evidence type="ECO:0000259" key="1">
    <source>
        <dbReference type="Pfam" id="PF13460"/>
    </source>
</evidence>
<organism evidence="2 3">
    <name type="scientific">Metabacillus herbersteinensis</name>
    <dbReference type="NCBI Taxonomy" id="283816"/>
    <lineage>
        <taxon>Bacteria</taxon>
        <taxon>Bacillati</taxon>
        <taxon>Bacillota</taxon>
        <taxon>Bacilli</taxon>
        <taxon>Bacillales</taxon>
        <taxon>Bacillaceae</taxon>
        <taxon>Metabacillus</taxon>
    </lineage>
</organism>
<evidence type="ECO:0000313" key="3">
    <source>
        <dbReference type="Proteomes" id="UP001589854"/>
    </source>
</evidence>
<dbReference type="Pfam" id="PF13460">
    <property type="entry name" value="NAD_binding_10"/>
    <property type="match status" value="1"/>
</dbReference>
<keyword evidence="3" id="KW-1185">Reference proteome</keyword>
<dbReference type="Gene3D" id="3.40.50.720">
    <property type="entry name" value="NAD(P)-binding Rossmann-like Domain"/>
    <property type="match status" value="1"/>
</dbReference>
<accession>A0ABV6GG27</accession>
<proteinExistence type="predicted"/>
<gene>
    <name evidence="2" type="ORF">ACFFIX_13045</name>
</gene>
<dbReference type="PANTHER" id="PTHR43355:SF2">
    <property type="entry name" value="FLAVIN REDUCTASE (NADPH)"/>
    <property type="match status" value="1"/>
</dbReference>
<comment type="caution">
    <text evidence="2">The sequence shown here is derived from an EMBL/GenBank/DDBJ whole genome shotgun (WGS) entry which is preliminary data.</text>
</comment>
<dbReference type="RefSeq" id="WP_378934599.1">
    <property type="nucleotide sequence ID" value="NZ_JBHLVO010000010.1"/>
</dbReference>
<dbReference type="InterPro" id="IPR051606">
    <property type="entry name" value="Polyketide_Oxido-like"/>
</dbReference>
<feature type="domain" description="NAD(P)-binding" evidence="1">
    <location>
        <begin position="7"/>
        <end position="198"/>
    </location>
</feature>
<dbReference type="CDD" id="cd05244">
    <property type="entry name" value="BVR-B_like_SDR_a"/>
    <property type="match status" value="1"/>
</dbReference>
<protein>
    <submittedName>
        <fullName evidence="2">NAD(P)-dependent oxidoreductase</fullName>
    </submittedName>
</protein>
<dbReference type="EMBL" id="JBHLVO010000010">
    <property type="protein sequence ID" value="MFC0272361.1"/>
    <property type="molecule type" value="Genomic_DNA"/>
</dbReference>
<dbReference type="InterPro" id="IPR016040">
    <property type="entry name" value="NAD(P)-bd_dom"/>
</dbReference>
<sequence>MKIGIIGASGKAGNYILKEAIERGHDVIAIVRNTSILTIQNVKVVEKDIYDLSSEDLKSYEVVVNAFGAPLGEEEPHVTAGHSLIEALKGITTRAIIVGGAGSLYVDEDKSTQLFDTPDLSDVVKRTAKGQGRNLKELQKSQGITWTYLSPSATFDPEGPRTGTYQIGKDNLLVNSKGNSYISYADCAIAVLDEIENPQHINERFTVVSESK</sequence>
<dbReference type="PANTHER" id="PTHR43355">
    <property type="entry name" value="FLAVIN REDUCTASE (NADPH)"/>
    <property type="match status" value="1"/>
</dbReference>